<keyword evidence="6" id="KW-1185">Reference proteome</keyword>
<dbReference type="Proteomes" id="UP001174909">
    <property type="component" value="Unassembled WGS sequence"/>
</dbReference>
<dbReference type="InterPro" id="IPR001078">
    <property type="entry name" value="2-oxoacid_DH_actylTfrase"/>
</dbReference>
<evidence type="ECO:0000259" key="4">
    <source>
        <dbReference type="Pfam" id="PF00198"/>
    </source>
</evidence>
<dbReference type="PANTHER" id="PTHR43178">
    <property type="entry name" value="DIHYDROLIPOAMIDE ACETYLTRANSFERASE COMPONENT OF PYRUVATE DEHYDROGENASE COMPLEX"/>
    <property type="match status" value="1"/>
</dbReference>
<keyword evidence="2" id="KW-0808">Transferase</keyword>
<evidence type="ECO:0000256" key="1">
    <source>
        <dbReference type="ARBA" id="ARBA00001938"/>
    </source>
</evidence>
<evidence type="ECO:0000313" key="5">
    <source>
        <dbReference type="EMBL" id="CAI7989734.1"/>
    </source>
</evidence>
<dbReference type="Gene3D" id="3.30.559.10">
    <property type="entry name" value="Chloramphenicol acetyltransferase-like domain"/>
    <property type="match status" value="1"/>
</dbReference>
<dbReference type="EMBL" id="CASHTH010000036">
    <property type="protein sequence ID" value="CAI7989734.1"/>
    <property type="molecule type" value="Genomic_DNA"/>
</dbReference>
<name>A0AA35QS06_GEOBA</name>
<feature type="domain" description="2-oxoacid dehydrogenase acyltransferase catalytic" evidence="4">
    <location>
        <begin position="1"/>
        <end position="205"/>
    </location>
</feature>
<proteinExistence type="predicted"/>
<dbReference type="InterPro" id="IPR050743">
    <property type="entry name" value="2-oxoacid_DH_E2_comp"/>
</dbReference>
<accession>A0AA35QS06</accession>
<dbReference type="GO" id="GO:0031405">
    <property type="term" value="F:lipoic acid binding"/>
    <property type="evidence" value="ECO:0007669"/>
    <property type="project" value="TreeGrafter"/>
</dbReference>
<evidence type="ECO:0000256" key="3">
    <source>
        <dbReference type="ARBA" id="ARBA00023315"/>
    </source>
</evidence>
<evidence type="ECO:0000256" key="2">
    <source>
        <dbReference type="ARBA" id="ARBA00022679"/>
    </source>
</evidence>
<dbReference type="InterPro" id="IPR023213">
    <property type="entry name" value="CAT-like_dom_sf"/>
</dbReference>
<reference evidence="5" key="1">
    <citation type="submission" date="2023-03" db="EMBL/GenBank/DDBJ databases">
        <authorList>
            <person name="Steffen K."/>
            <person name="Cardenas P."/>
        </authorList>
    </citation>
    <scope>NUCLEOTIDE SEQUENCE</scope>
</reference>
<dbReference type="GO" id="GO:0016407">
    <property type="term" value="F:acetyltransferase activity"/>
    <property type="evidence" value="ECO:0007669"/>
    <property type="project" value="TreeGrafter"/>
</dbReference>
<sequence length="206" mass="22166">MRNSLSQTAQLSYFLEVDVTEAQRMRREAARESGVSINMASVLIKACAESLKRVPALNSILVDGNVMYFDEVNMGVAVALDDGLIVPVLKDVQDKSIAEIAEGVQQLSEKARTGHLSSSEISGGTFTISVLGVVDGFTPILNPPQNALLGVGRSVQKPVVRGGEIVVREMMTLSLTGDHQVIDGAIAARFFRRLQQLVERPAALFG</sequence>
<dbReference type="SUPFAM" id="SSF52777">
    <property type="entry name" value="CoA-dependent acyltransferases"/>
    <property type="match status" value="1"/>
</dbReference>
<evidence type="ECO:0000313" key="6">
    <source>
        <dbReference type="Proteomes" id="UP001174909"/>
    </source>
</evidence>
<dbReference type="GO" id="GO:0005737">
    <property type="term" value="C:cytoplasm"/>
    <property type="evidence" value="ECO:0007669"/>
    <property type="project" value="TreeGrafter"/>
</dbReference>
<dbReference type="Pfam" id="PF00198">
    <property type="entry name" value="2-oxoacid_dh"/>
    <property type="match status" value="1"/>
</dbReference>
<keyword evidence="3" id="KW-0012">Acyltransferase</keyword>
<gene>
    <name evidence="5" type="ORF">GBAR_LOCUS309</name>
</gene>
<protein>
    <submittedName>
        <fullName evidence="5">Dihydrolipoyllysine-residue acetyltransferase component of acetoin cleaving system</fullName>
    </submittedName>
</protein>
<dbReference type="PANTHER" id="PTHR43178:SF5">
    <property type="entry name" value="LIPOAMIDE ACYLTRANSFERASE COMPONENT OF BRANCHED-CHAIN ALPHA-KETO ACID DEHYDROGENASE COMPLEX, MITOCHONDRIAL"/>
    <property type="match status" value="1"/>
</dbReference>
<comment type="caution">
    <text evidence="5">The sequence shown here is derived from an EMBL/GenBank/DDBJ whole genome shotgun (WGS) entry which is preliminary data.</text>
</comment>
<organism evidence="5 6">
    <name type="scientific">Geodia barretti</name>
    <name type="common">Barrett's horny sponge</name>
    <dbReference type="NCBI Taxonomy" id="519541"/>
    <lineage>
        <taxon>Eukaryota</taxon>
        <taxon>Metazoa</taxon>
        <taxon>Porifera</taxon>
        <taxon>Demospongiae</taxon>
        <taxon>Heteroscleromorpha</taxon>
        <taxon>Tetractinellida</taxon>
        <taxon>Astrophorina</taxon>
        <taxon>Geodiidae</taxon>
        <taxon>Geodia</taxon>
    </lineage>
</organism>
<dbReference type="AlphaFoldDB" id="A0AA35QS06"/>
<comment type="cofactor">
    <cofactor evidence="1">
        <name>(R)-lipoate</name>
        <dbReference type="ChEBI" id="CHEBI:83088"/>
    </cofactor>
</comment>